<dbReference type="PANTHER" id="PTHR30086">
    <property type="entry name" value="ARGININE EXPORTER PROTEIN ARGO"/>
    <property type="match status" value="1"/>
</dbReference>
<dbReference type="GO" id="GO:0005886">
    <property type="term" value="C:plasma membrane"/>
    <property type="evidence" value="ECO:0007669"/>
    <property type="project" value="UniProtKB-SubCell"/>
</dbReference>
<dbReference type="EMBL" id="CP001616">
    <property type="protein sequence ID" value="ACQ92913.1"/>
    <property type="molecule type" value="Genomic_DNA"/>
</dbReference>
<accession>C4LE92</accession>
<dbReference type="InterPro" id="IPR001123">
    <property type="entry name" value="LeuE-type"/>
</dbReference>
<name>C4LE92_TOLAT</name>
<keyword evidence="4 6" id="KW-1133">Transmembrane helix</keyword>
<dbReference type="HOGENOM" id="CLU_079569_3_1_6"/>
<dbReference type="STRING" id="595494.Tola_1296"/>
<evidence type="ECO:0000313" key="8">
    <source>
        <dbReference type="Proteomes" id="UP000009073"/>
    </source>
</evidence>
<keyword evidence="5 6" id="KW-0472">Membrane</keyword>
<sequence>MFGIHDLTLFIISGFLLNIMPGPDTLLIMSKSASQGWRAGSVASLGIGSGVFVHVLAAALGVSAILASSATAFTIVKYAGAAYLVYIGIMALRQKAKNNTGTDDAESASPVSSSPLSMRSIYWQGFLSNALNPKVALFFLAFVPQFISHDSPDKALAFIILGVIFNFNSMLWCHFLAVSTSLASKRLKVSKSLGFWLNKTIGVMFISLGFRLALTAKS</sequence>
<gene>
    <name evidence="7" type="ordered locus">Tola_1296</name>
</gene>
<dbReference type="PANTHER" id="PTHR30086:SF20">
    <property type="entry name" value="ARGININE EXPORTER PROTEIN ARGO-RELATED"/>
    <property type="match status" value="1"/>
</dbReference>
<keyword evidence="2" id="KW-1003">Cell membrane</keyword>
<evidence type="ECO:0000256" key="2">
    <source>
        <dbReference type="ARBA" id="ARBA00022475"/>
    </source>
</evidence>
<dbReference type="Pfam" id="PF01810">
    <property type="entry name" value="LysE"/>
    <property type="match status" value="1"/>
</dbReference>
<dbReference type="OrthoDB" id="9804822at2"/>
<feature type="transmembrane region" description="Helical" evidence="6">
    <location>
        <begin position="197"/>
        <end position="214"/>
    </location>
</feature>
<evidence type="ECO:0000256" key="1">
    <source>
        <dbReference type="ARBA" id="ARBA00004651"/>
    </source>
</evidence>
<comment type="subcellular location">
    <subcellularLocation>
        <location evidence="1">Cell membrane</location>
        <topology evidence="1">Multi-pass membrane protein</topology>
    </subcellularLocation>
</comment>
<feature type="transmembrane region" description="Helical" evidence="6">
    <location>
        <begin position="121"/>
        <end position="143"/>
    </location>
</feature>
<reference evidence="8" key="1">
    <citation type="submission" date="2009-05" db="EMBL/GenBank/DDBJ databases">
        <title>Complete sequence of Tolumonas auensis DSM 9187.</title>
        <authorList>
            <consortium name="US DOE Joint Genome Institute"/>
            <person name="Lucas S."/>
            <person name="Copeland A."/>
            <person name="Lapidus A."/>
            <person name="Glavina del Rio T."/>
            <person name="Tice H."/>
            <person name="Bruce D."/>
            <person name="Goodwin L."/>
            <person name="Pitluck S."/>
            <person name="Chertkov O."/>
            <person name="Brettin T."/>
            <person name="Detter J.C."/>
            <person name="Han C."/>
            <person name="Larimer F."/>
            <person name="Land M."/>
            <person name="Hauser L."/>
            <person name="Kyrpides N."/>
            <person name="Mikhailova N."/>
            <person name="Spring S."/>
            <person name="Beller H."/>
        </authorList>
    </citation>
    <scope>NUCLEOTIDE SEQUENCE [LARGE SCALE GENOMIC DNA]</scope>
    <source>
        <strain evidence="8">DSM 9187 / TA4</strain>
    </source>
</reference>
<keyword evidence="3 6" id="KW-0812">Transmembrane</keyword>
<dbReference type="PIRSF" id="PIRSF006324">
    <property type="entry name" value="LeuE"/>
    <property type="match status" value="1"/>
</dbReference>
<evidence type="ECO:0000256" key="3">
    <source>
        <dbReference type="ARBA" id="ARBA00022692"/>
    </source>
</evidence>
<feature type="transmembrane region" description="Helical" evidence="6">
    <location>
        <begin position="45"/>
        <end position="68"/>
    </location>
</feature>
<dbReference type="AlphaFoldDB" id="C4LE92"/>
<dbReference type="KEGG" id="tau:Tola_1296"/>
<dbReference type="Proteomes" id="UP000009073">
    <property type="component" value="Chromosome"/>
</dbReference>
<evidence type="ECO:0000313" key="7">
    <source>
        <dbReference type="EMBL" id="ACQ92913.1"/>
    </source>
</evidence>
<reference evidence="7 8" key="2">
    <citation type="journal article" date="2011" name="Stand. Genomic Sci.">
        <title>Complete genome sequence of Tolumonas auensis type strain (TA 4).</title>
        <authorList>
            <person name="Chertkov O."/>
            <person name="Copeland A."/>
            <person name="Lucas S."/>
            <person name="Lapidus A."/>
            <person name="Berry K.W."/>
            <person name="Detter J.C."/>
            <person name="Del Rio T.G."/>
            <person name="Hammon N."/>
            <person name="Dalin E."/>
            <person name="Tice H."/>
            <person name="Pitluck S."/>
            <person name="Richardson P."/>
            <person name="Bruce D."/>
            <person name="Goodwin L."/>
            <person name="Han C."/>
            <person name="Tapia R."/>
            <person name="Saunders E."/>
            <person name="Schmutz J."/>
            <person name="Brettin T."/>
            <person name="Larimer F."/>
            <person name="Land M."/>
            <person name="Hauser L."/>
            <person name="Spring S."/>
            <person name="Rohde M."/>
            <person name="Kyrpides N.C."/>
            <person name="Ivanova N."/>
            <person name="Goker M."/>
            <person name="Beller H.R."/>
            <person name="Klenk H.P."/>
            <person name="Woyke T."/>
        </authorList>
    </citation>
    <scope>NUCLEOTIDE SEQUENCE [LARGE SCALE GENOMIC DNA]</scope>
    <source>
        <strain evidence="8">DSM 9187 / TA4</strain>
    </source>
</reference>
<dbReference type="eggNOG" id="COG1280">
    <property type="taxonomic scope" value="Bacteria"/>
</dbReference>
<evidence type="ECO:0000256" key="5">
    <source>
        <dbReference type="ARBA" id="ARBA00023136"/>
    </source>
</evidence>
<evidence type="ECO:0000256" key="4">
    <source>
        <dbReference type="ARBA" id="ARBA00022989"/>
    </source>
</evidence>
<proteinExistence type="predicted"/>
<protein>
    <submittedName>
        <fullName evidence="7">Lysine exporter protein (LYSE/YGGA)</fullName>
    </submittedName>
</protein>
<feature type="transmembrane region" description="Helical" evidence="6">
    <location>
        <begin position="155"/>
        <end position="177"/>
    </location>
</feature>
<organism evidence="7 8">
    <name type="scientific">Tolumonas auensis (strain DSM 9187 / NBRC 110442 / TA 4)</name>
    <dbReference type="NCBI Taxonomy" id="595494"/>
    <lineage>
        <taxon>Bacteria</taxon>
        <taxon>Pseudomonadati</taxon>
        <taxon>Pseudomonadota</taxon>
        <taxon>Gammaproteobacteria</taxon>
        <taxon>Aeromonadales</taxon>
        <taxon>Aeromonadaceae</taxon>
        <taxon>Tolumonas</taxon>
    </lineage>
</organism>
<evidence type="ECO:0000256" key="6">
    <source>
        <dbReference type="SAM" id="Phobius"/>
    </source>
</evidence>
<keyword evidence="8" id="KW-1185">Reference proteome</keyword>
<dbReference type="RefSeq" id="WP_012729512.1">
    <property type="nucleotide sequence ID" value="NC_012691.1"/>
</dbReference>
<dbReference type="GO" id="GO:0015171">
    <property type="term" value="F:amino acid transmembrane transporter activity"/>
    <property type="evidence" value="ECO:0007669"/>
    <property type="project" value="TreeGrafter"/>
</dbReference>
<feature type="transmembrane region" description="Helical" evidence="6">
    <location>
        <begin position="75"/>
        <end position="92"/>
    </location>
</feature>